<name>A0A1V9GAL3_9BACT</name>
<evidence type="ECO:0000259" key="6">
    <source>
        <dbReference type="Pfam" id="PF07980"/>
    </source>
</evidence>
<evidence type="ECO:0000259" key="7">
    <source>
        <dbReference type="Pfam" id="PF14322"/>
    </source>
</evidence>
<proteinExistence type="inferred from homology"/>
<keyword evidence="5" id="KW-0998">Cell outer membrane</keyword>
<dbReference type="InterPro" id="IPR033985">
    <property type="entry name" value="SusD-like_N"/>
</dbReference>
<reference evidence="9" key="1">
    <citation type="submission" date="2016-04" db="EMBL/GenBank/DDBJ databases">
        <authorList>
            <person name="Chen L."/>
            <person name="Zhuang W."/>
            <person name="Wang G."/>
        </authorList>
    </citation>
    <scope>NUCLEOTIDE SEQUENCE [LARGE SCALE GENOMIC DNA]</scope>
    <source>
        <strain evidence="9">208</strain>
    </source>
</reference>
<evidence type="ECO:0000256" key="3">
    <source>
        <dbReference type="ARBA" id="ARBA00022729"/>
    </source>
</evidence>
<keyword evidence="3" id="KW-0732">Signal</keyword>
<dbReference type="GO" id="GO:0009279">
    <property type="term" value="C:cell outer membrane"/>
    <property type="evidence" value="ECO:0007669"/>
    <property type="project" value="UniProtKB-SubCell"/>
</dbReference>
<evidence type="ECO:0000256" key="1">
    <source>
        <dbReference type="ARBA" id="ARBA00004442"/>
    </source>
</evidence>
<dbReference type="Gene3D" id="1.25.40.390">
    <property type="match status" value="1"/>
</dbReference>
<organism evidence="8 9">
    <name type="scientific">Niastella populi</name>
    <dbReference type="NCBI Taxonomy" id="550983"/>
    <lineage>
        <taxon>Bacteria</taxon>
        <taxon>Pseudomonadati</taxon>
        <taxon>Bacteroidota</taxon>
        <taxon>Chitinophagia</taxon>
        <taxon>Chitinophagales</taxon>
        <taxon>Chitinophagaceae</taxon>
        <taxon>Niastella</taxon>
    </lineage>
</organism>
<dbReference type="Proteomes" id="UP000192276">
    <property type="component" value="Unassembled WGS sequence"/>
</dbReference>
<comment type="caution">
    <text evidence="8">The sequence shown here is derived from an EMBL/GenBank/DDBJ whole genome shotgun (WGS) entry which is preliminary data.</text>
</comment>
<dbReference type="Pfam" id="PF14322">
    <property type="entry name" value="SusD-like_3"/>
    <property type="match status" value="1"/>
</dbReference>
<feature type="domain" description="SusD-like N-terminal" evidence="7">
    <location>
        <begin position="105"/>
        <end position="236"/>
    </location>
</feature>
<protein>
    <recommendedName>
        <fullName evidence="10">Glycan metabolism protein</fullName>
    </recommendedName>
</protein>
<evidence type="ECO:0000256" key="2">
    <source>
        <dbReference type="ARBA" id="ARBA00006275"/>
    </source>
</evidence>
<evidence type="ECO:0008006" key="10">
    <source>
        <dbReference type="Google" id="ProtNLM"/>
    </source>
</evidence>
<feature type="domain" description="RagB/SusD" evidence="6">
    <location>
        <begin position="330"/>
        <end position="478"/>
    </location>
</feature>
<sequence length="478" mass="53619">MRTIQYIVIFFLFSTWVSCKKDFLEVPDKSVLLRQAYINDLPTAEQYLRGVYLTFAGEFNSQWLMIYGDLAADNIRPTTYPILVPHYKWSLQANTEIGSFSNATVNLNYIWRAGYKIVRDCSFLIENIDQYRSENEEQANDLKAQAFTLRALTHFMLVNMFAQSYNFSESGSHLGVPYVTISDWRQPARRETVAKVYENVISDLHTAESLFTATESINPTSLNWLAAKGLLSRVYLFKGDHETAKNLAIEVLAKRPIMNGANGYPLKLFTNQETEALFQLTPASTSAGQSVSLGFAGQFYSTSRYLASKDIADLLSLNTTDVRKIWIGAGSGGGFKITKYPTNVVPGFAAPATSYYQTLLRSSEICLNASEAYAKLGGIYEDSARFYLDAIRKRAVPSTSSSTATGPALLDSIYTERRKELAFEGQRLYDLLRWKRPITRLDESDPGSKTLPYPSKKAIAPIPIQDVNINGLQQNDGY</sequence>
<evidence type="ECO:0000313" key="8">
    <source>
        <dbReference type="EMBL" id="OQP67607.1"/>
    </source>
</evidence>
<accession>A0A1V9GAL3</accession>
<dbReference type="EMBL" id="LWBP01000024">
    <property type="protein sequence ID" value="OQP67607.1"/>
    <property type="molecule type" value="Genomic_DNA"/>
</dbReference>
<comment type="subcellular location">
    <subcellularLocation>
        <location evidence="1">Cell outer membrane</location>
    </subcellularLocation>
</comment>
<comment type="similarity">
    <text evidence="2">Belongs to the SusD family.</text>
</comment>
<evidence type="ECO:0000256" key="5">
    <source>
        <dbReference type="ARBA" id="ARBA00023237"/>
    </source>
</evidence>
<dbReference type="Pfam" id="PF07980">
    <property type="entry name" value="SusD_RagB"/>
    <property type="match status" value="1"/>
</dbReference>
<keyword evidence="4" id="KW-0472">Membrane</keyword>
<keyword evidence="9" id="KW-1185">Reference proteome</keyword>
<dbReference type="PROSITE" id="PS51257">
    <property type="entry name" value="PROKAR_LIPOPROTEIN"/>
    <property type="match status" value="1"/>
</dbReference>
<dbReference type="Gene3D" id="1.25.40.900">
    <property type="match status" value="1"/>
</dbReference>
<dbReference type="InterPro" id="IPR012944">
    <property type="entry name" value="SusD_RagB_dom"/>
</dbReference>
<dbReference type="AlphaFoldDB" id="A0A1V9GAL3"/>
<dbReference type="InterPro" id="IPR011990">
    <property type="entry name" value="TPR-like_helical_dom_sf"/>
</dbReference>
<evidence type="ECO:0000256" key="4">
    <source>
        <dbReference type="ARBA" id="ARBA00023136"/>
    </source>
</evidence>
<dbReference type="STRING" id="550983.A4R26_12405"/>
<gene>
    <name evidence="8" type="ORF">A4R26_12405</name>
</gene>
<evidence type="ECO:0000313" key="9">
    <source>
        <dbReference type="Proteomes" id="UP000192276"/>
    </source>
</evidence>
<dbReference type="SUPFAM" id="SSF48452">
    <property type="entry name" value="TPR-like"/>
    <property type="match status" value="1"/>
</dbReference>
<dbReference type="Gene3D" id="2.20.20.130">
    <property type="match status" value="1"/>
</dbReference>